<reference evidence="2" key="2">
    <citation type="submission" date="2017-02" db="UniProtKB">
        <authorList>
            <consortium name="WormBaseParasite"/>
        </authorList>
    </citation>
    <scope>IDENTIFICATION</scope>
</reference>
<evidence type="ECO:0000313" key="1">
    <source>
        <dbReference type="Proteomes" id="UP000035642"/>
    </source>
</evidence>
<organism evidence="1 2">
    <name type="scientific">Angiostrongylus cantonensis</name>
    <name type="common">Rat lungworm</name>
    <dbReference type="NCBI Taxonomy" id="6313"/>
    <lineage>
        <taxon>Eukaryota</taxon>
        <taxon>Metazoa</taxon>
        <taxon>Ecdysozoa</taxon>
        <taxon>Nematoda</taxon>
        <taxon>Chromadorea</taxon>
        <taxon>Rhabditida</taxon>
        <taxon>Rhabditina</taxon>
        <taxon>Rhabditomorpha</taxon>
        <taxon>Strongyloidea</taxon>
        <taxon>Metastrongylidae</taxon>
        <taxon>Angiostrongylus</taxon>
    </lineage>
</organism>
<keyword evidence="1" id="KW-1185">Reference proteome</keyword>
<reference evidence="1" key="1">
    <citation type="submission" date="2012-09" db="EMBL/GenBank/DDBJ databases">
        <authorList>
            <person name="Martin A.A."/>
        </authorList>
    </citation>
    <scope>NUCLEOTIDE SEQUENCE</scope>
</reference>
<proteinExistence type="predicted"/>
<protein>
    <submittedName>
        <fullName evidence="2">Transcription initiation factor TFIID subunit 6</fullName>
    </submittedName>
</protein>
<evidence type="ECO:0000313" key="2">
    <source>
        <dbReference type="WBParaSite" id="ACAC_0000041401-mRNA-1"/>
    </source>
</evidence>
<accession>A0A0K0CTJ5</accession>
<dbReference type="Proteomes" id="UP000035642">
    <property type="component" value="Unassembled WGS sequence"/>
</dbReference>
<sequence length="498" mass="55797">MLGRELSPQAQRAIASYSDDLLEALIDAVCLETKSQNSHRICKEDVLKSVKAVSLFPARVVPRATLKIFNPKASPDQPAVPRAKIDASQAGQVAKKPGQPFIRPRRVVVDEAQFLEDIRKMKPAEIKEPVLYSSHKLTLEVRDLRPLLGASAVAEASTALERPARHFVGRPQPLITEDRGNIQPELTTYHKYREYLGIVGPLPNIKSKFGPMTEIPAYLHALQQRNEILGLAANNGTAMPSILQVHRPNIPIQQLSQGTSLQMYYEQPYPRHQASLNFPFQYLPQFPLPPQPNVSIPFEIQQAFQTMHPHETARIFHEFLQRQRRQKWVDDLERSALASPTPPLTECEYPLCSIADHHHCVSSRRSADLTLSLTVRADEVASSTPPCTREDTPPEPDIIEFPEGPVDHIDCAEYYTRVNVGSVVINRDSELHSSSEARKNLELDLRQDADVVADNTNASNEIFLPKPPTNLSPKEAHLFEKCVGRLMMIAHGGKLHTS</sequence>
<dbReference type="WBParaSite" id="ACAC_0000041401-mRNA-1">
    <property type="protein sequence ID" value="ACAC_0000041401-mRNA-1"/>
    <property type="gene ID" value="ACAC_0000041401"/>
</dbReference>
<name>A0A0K0CTJ5_ANGCA</name>
<dbReference type="AlphaFoldDB" id="A0A0K0CTJ5"/>